<evidence type="ECO:0000313" key="5">
    <source>
        <dbReference type="WBParaSite" id="PSAMB.scaffold1142size35358.g11242.t1"/>
    </source>
</evidence>
<dbReference type="SUPFAM" id="SSF51735">
    <property type="entry name" value="NAD(P)-binding Rossmann-fold domains"/>
    <property type="match status" value="3"/>
</dbReference>
<sequence length="1063" mass="116446">MAGSQDALVLVTGASGYLATHCVQQLLNAGYKVRGTVRSVENEEKIAPLKALKGSERLQLVEADLTSEDGWDSAMKEVTFVLHTASPLPGLTATDDSTITAAVFGTLNVLKAATKAPTVKRVVLTSSSNALMDYDKLRAHPDHVFSEVDWPANLDNLSTYAVSKVKAERAALDFVDQLTADQHKFELVVIVPFLIFGPTLTDAVGASLGMLHGFLTKPMAKLPNISIPSIDVRDVAKAHILAMTAAGAAGERIAVVYQPSYRMTQLGHDLNEEFSSQGFSIPTEEMKQDDDTSALNPHLQILLKQRPYGADIKIDTTKMKKILGMDKLIDMKTSVIDSAYSFFERNIVEKREVVLVTGASGYLATHCVQQLLNAGYKVRGTVRNLKNETKIAPLKALKGSECLELVEADLTNEDGWDSAMKDVTFVLHTASPLPGLSSADESTITTAVSGVLNVLKAAAKARTVKRVVLTSSGLAILDFDKLRANPDYVYSETDWPENLDKLVTYGVSKVKAERAAWDFVKQLTADQHKFELVVINPFLIFGPTLTDVVGTSLGMVQRYLTKPMAKLPKICIPSVDVRDVAKAHILAMTAAGAAGERIAVLYQPSYWMTQLGRDLSEEFSSQGFDIPTEELKEDDDRSALDPQTQAMLKQRPYGADVKVDTTKMKKILGMDKLIDMKSSVIDSAYSMFERNIVEKREVVLVTGASGYLATHCVQQLLNAGYKVRGTVRSVENEEKIAPLKALKGSERLQLVEADLTSEDGWDSALKDVTFVLHTASPFPAPSAADESTIKTAVSGALNVLKAAAKAPTVKRVVLTSSGLAIMDFDKLRAHPDHVFSEADWPENLDNLATYAVSKVKAERAAWDFVKQLTADQHKFELVVINPLIILGPTLTDTVGSSVAMVQRFLTKPMAKLPKICVPSVDVRDVAKAHILAMTAAGAAGERIVVAYQPSYWMTQMARDLNAEFSSQGFVIPTEEMKQDDDTSGLDPHTQATLKQRPYGVDIKFDTTKMKKILGMDKLIDIKSSVIESAYSLIERNIVEKREGYRGPKNYNRLDHKLCRFLKR</sequence>
<dbReference type="Pfam" id="PF01370">
    <property type="entry name" value="Epimerase"/>
    <property type="match status" value="3"/>
</dbReference>
<comment type="similarity">
    <text evidence="2">Belongs to the NAD(P)-dependent epimerase/dehydratase family. Dihydroflavonol-4-reductase subfamily.</text>
</comment>
<dbReference type="AlphaFoldDB" id="A0A914UQI4"/>
<evidence type="ECO:0000259" key="3">
    <source>
        <dbReference type="Pfam" id="PF01370"/>
    </source>
</evidence>
<feature type="domain" description="NAD-dependent epimerase/dehydratase" evidence="3">
    <location>
        <begin position="699"/>
        <end position="946"/>
    </location>
</feature>
<dbReference type="FunFam" id="3.40.50.720:FF:000336">
    <property type="entry name" value="Aldehyde reductase"/>
    <property type="match status" value="3"/>
</dbReference>
<dbReference type="InterPro" id="IPR036291">
    <property type="entry name" value="NAD(P)-bd_dom_sf"/>
</dbReference>
<dbReference type="Proteomes" id="UP000887566">
    <property type="component" value="Unplaced"/>
</dbReference>
<dbReference type="PANTHER" id="PTHR10366:SF564">
    <property type="entry name" value="STEROL-4-ALPHA-CARBOXYLATE 3-DEHYDROGENASE, DECARBOXYLATING"/>
    <property type="match status" value="1"/>
</dbReference>
<dbReference type="InterPro" id="IPR050425">
    <property type="entry name" value="NAD(P)_dehydrat-like"/>
</dbReference>
<accession>A0A914UQI4</accession>
<dbReference type="CDD" id="cd05227">
    <property type="entry name" value="AR_SDR_e"/>
    <property type="match status" value="1"/>
</dbReference>
<dbReference type="PANTHER" id="PTHR10366">
    <property type="entry name" value="NAD DEPENDENT EPIMERASE/DEHYDRATASE"/>
    <property type="match status" value="1"/>
</dbReference>
<evidence type="ECO:0000256" key="2">
    <source>
        <dbReference type="ARBA" id="ARBA00023445"/>
    </source>
</evidence>
<reference evidence="5" key="1">
    <citation type="submission" date="2022-11" db="UniProtKB">
        <authorList>
            <consortium name="WormBaseParasite"/>
        </authorList>
    </citation>
    <scope>IDENTIFICATION</scope>
</reference>
<dbReference type="GO" id="GO:0016616">
    <property type="term" value="F:oxidoreductase activity, acting on the CH-OH group of donors, NAD or NADP as acceptor"/>
    <property type="evidence" value="ECO:0007669"/>
    <property type="project" value="TreeGrafter"/>
</dbReference>
<keyword evidence="1" id="KW-0560">Oxidoreductase</keyword>
<protein>
    <submittedName>
        <fullName evidence="5">NAD-dependent epimerase/dehydratase domain-containing protein</fullName>
    </submittedName>
</protein>
<feature type="domain" description="NAD-dependent epimerase/dehydratase" evidence="3">
    <location>
        <begin position="9"/>
        <end position="253"/>
    </location>
</feature>
<proteinExistence type="inferred from homology"/>
<dbReference type="Gene3D" id="3.40.50.720">
    <property type="entry name" value="NAD(P)-binding Rossmann-like Domain"/>
    <property type="match status" value="3"/>
</dbReference>
<organism evidence="4 5">
    <name type="scientific">Plectus sambesii</name>
    <dbReference type="NCBI Taxonomy" id="2011161"/>
    <lineage>
        <taxon>Eukaryota</taxon>
        <taxon>Metazoa</taxon>
        <taxon>Ecdysozoa</taxon>
        <taxon>Nematoda</taxon>
        <taxon>Chromadorea</taxon>
        <taxon>Plectida</taxon>
        <taxon>Plectina</taxon>
        <taxon>Plectoidea</taxon>
        <taxon>Plectidae</taxon>
        <taxon>Plectus</taxon>
    </lineage>
</organism>
<keyword evidence="4" id="KW-1185">Reference proteome</keyword>
<feature type="domain" description="NAD-dependent epimerase/dehydratase" evidence="3">
    <location>
        <begin position="354"/>
        <end position="597"/>
    </location>
</feature>
<evidence type="ECO:0000256" key="1">
    <source>
        <dbReference type="ARBA" id="ARBA00023002"/>
    </source>
</evidence>
<dbReference type="InterPro" id="IPR001509">
    <property type="entry name" value="Epimerase_deHydtase"/>
</dbReference>
<name>A0A914UQI4_9BILA</name>
<evidence type="ECO:0000313" key="4">
    <source>
        <dbReference type="Proteomes" id="UP000887566"/>
    </source>
</evidence>
<dbReference type="WBParaSite" id="PSAMB.scaffold1142size35358.g11242.t1">
    <property type="protein sequence ID" value="PSAMB.scaffold1142size35358.g11242.t1"/>
    <property type="gene ID" value="PSAMB.scaffold1142size35358.g11242"/>
</dbReference>